<protein>
    <submittedName>
        <fullName evidence="2">Uncharacterized protein</fullName>
    </submittedName>
</protein>
<comment type="caution">
    <text evidence="2">The sequence shown here is derived from an EMBL/GenBank/DDBJ whole genome shotgun (WGS) entry which is preliminary data.</text>
</comment>
<feature type="compositionally biased region" description="Polar residues" evidence="1">
    <location>
        <begin position="107"/>
        <end position="122"/>
    </location>
</feature>
<evidence type="ECO:0000313" key="2">
    <source>
        <dbReference type="EMBL" id="CAK7273381.1"/>
    </source>
</evidence>
<organism evidence="2 3">
    <name type="scientific">Sporothrix epigloea</name>
    <dbReference type="NCBI Taxonomy" id="1892477"/>
    <lineage>
        <taxon>Eukaryota</taxon>
        <taxon>Fungi</taxon>
        <taxon>Dikarya</taxon>
        <taxon>Ascomycota</taxon>
        <taxon>Pezizomycotina</taxon>
        <taxon>Sordariomycetes</taxon>
        <taxon>Sordariomycetidae</taxon>
        <taxon>Ophiostomatales</taxon>
        <taxon>Ophiostomataceae</taxon>
        <taxon>Sporothrix</taxon>
    </lineage>
</organism>
<accession>A0ABP0DYK8</accession>
<evidence type="ECO:0000313" key="3">
    <source>
        <dbReference type="Proteomes" id="UP001642501"/>
    </source>
</evidence>
<evidence type="ECO:0000256" key="1">
    <source>
        <dbReference type="SAM" id="MobiDB-lite"/>
    </source>
</evidence>
<keyword evidence="3" id="KW-1185">Reference proteome</keyword>
<reference evidence="2 3" key="1">
    <citation type="submission" date="2024-01" db="EMBL/GenBank/DDBJ databases">
        <authorList>
            <person name="Allen C."/>
            <person name="Tagirdzhanova G."/>
        </authorList>
    </citation>
    <scope>NUCLEOTIDE SEQUENCE [LARGE SCALE GENOMIC DNA]</scope>
    <source>
        <strain evidence="2 3">CBS 573.63</strain>
    </source>
</reference>
<feature type="region of interest" description="Disordered" evidence="1">
    <location>
        <begin position="107"/>
        <end position="144"/>
    </location>
</feature>
<dbReference type="EMBL" id="CAWUOM010000131">
    <property type="protein sequence ID" value="CAK7273381.1"/>
    <property type="molecule type" value="Genomic_DNA"/>
</dbReference>
<proteinExistence type="predicted"/>
<sequence>MAEKSRELPIENRSTADPRLTFAITHTTAANRTHRDAFCTHYKTLGAGVCARDCLAHRCCCKGIDHSHDHEHVAVIHIYILSDSRFRQPAHAKRRAAAEKPVLHGSCAQQSALGGNTNTQPTPAHMRTRSCPPPHSQTDTCPGRGPCPAADAWHESTELSEASV</sequence>
<dbReference type="Proteomes" id="UP001642501">
    <property type="component" value="Unassembled WGS sequence"/>
</dbReference>
<name>A0ABP0DYK8_9PEZI</name>
<gene>
    <name evidence="2" type="ORF">SEPCBS57363_005624</name>
</gene>